<keyword evidence="3" id="KW-1185">Reference proteome</keyword>
<dbReference type="OrthoDB" id="4222616at2"/>
<sequence>MITDSTRRIGAGALIATGVLHLVLAPEYLGEQAYIGVLFILGGLTAAAIGARLWTRDDASAWIAGALVAVGMAVGFVLSRTVGLPGFHESEWELSGLISVVLELGVAGIAAAALRAPRHHGAVTA</sequence>
<evidence type="ECO:0000313" key="2">
    <source>
        <dbReference type="EMBL" id="PTL60219.1"/>
    </source>
</evidence>
<accession>A0A2T4ULV7</accession>
<feature type="transmembrane region" description="Helical" evidence="1">
    <location>
        <begin position="61"/>
        <end position="82"/>
    </location>
</feature>
<name>A0A2T4ULV7_9ACTN</name>
<reference evidence="2 3" key="1">
    <citation type="submission" date="2018-03" db="EMBL/GenBank/DDBJ databases">
        <title>Aquarubrobacter algicola gen. nov., sp. nov., a novel actinobacterium isolated from shallow eutrophic lake during the end of cyanobacterial harmful algal blooms.</title>
        <authorList>
            <person name="Chun S.J."/>
        </authorList>
    </citation>
    <scope>NUCLEOTIDE SEQUENCE [LARGE SCALE GENOMIC DNA]</scope>
    <source>
        <strain evidence="2 3">Seoho-28</strain>
    </source>
</reference>
<evidence type="ECO:0000313" key="3">
    <source>
        <dbReference type="Proteomes" id="UP000240739"/>
    </source>
</evidence>
<comment type="caution">
    <text evidence="2">The sequence shown here is derived from an EMBL/GenBank/DDBJ whole genome shotgun (WGS) entry which is preliminary data.</text>
</comment>
<dbReference type="Proteomes" id="UP000240739">
    <property type="component" value="Unassembled WGS sequence"/>
</dbReference>
<dbReference type="AlphaFoldDB" id="A0A2T4ULV7"/>
<feature type="transmembrane region" description="Helical" evidence="1">
    <location>
        <begin position="94"/>
        <end position="114"/>
    </location>
</feature>
<dbReference type="EMBL" id="PYYB01000001">
    <property type="protein sequence ID" value="PTL60219.1"/>
    <property type="molecule type" value="Genomic_DNA"/>
</dbReference>
<protein>
    <submittedName>
        <fullName evidence="2">Uncharacterized protein</fullName>
    </submittedName>
</protein>
<feature type="transmembrane region" description="Helical" evidence="1">
    <location>
        <begin position="34"/>
        <end position="54"/>
    </location>
</feature>
<dbReference type="RefSeq" id="WP_107568864.1">
    <property type="nucleotide sequence ID" value="NZ_PYYB01000001.1"/>
</dbReference>
<organism evidence="2 3">
    <name type="scientific">Paraconexibacter algicola</name>
    <dbReference type="NCBI Taxonomy" id="2133960"/>
    <lineage>
        <taxon>Bacteria</taxon>
        <taxon>Bacillati</taxon>
        <taxon>Actinomycetota</taxon>
        <taxon>Thermoleophilia</taxon>
        <taxon>Solirubrobacterales</taxon>
        <taxon>Paraconexibacteraceae</taxon>
        <taxon>Paraconexibacter</taxon>
    </lineage>
</organism>
<keyword evidence="1" id="KW-0472">Membrane</keyword>
<proteinExistence type="predicted"/>
<keyword evidence="1" id="KW-1133">Transmembrane helix</keyword>
<keyword evidence="1" id="KW-0812">Transmembrane</keyword>
<gene>
    <name evidence="2" type="ORF">C7Y72_11510</name>
</gene>
<evidence type="ECO:0000256" key="1">
    <source>
        <dbReference type="SAM" id="Phobius"/>
    </source>
</evidence>
<feature type="transmembrane region" description="Helical" evidence="1">
    <location>
        <begin position="9"/>
        <end position="28"/>
    </location>
</feature>